<dbReference type="Proteomes" id="UP001432128">
    <property type="component" value="Chromosome"/>
</dbReference>
<organism evidence="6 7">
    <name type="scientific">Williamsia herbipolensis</name>
    <dbReference type="NCBI Taxonomy" id="1603258"/>
    <lineage>
        <taxon>Bacteria</taxon>
        <taxon>Bacillati</taxon>
        <taxon>Actinomycetota</taxon>
        <taxon>Actinomycetes</taxon>
        <taxon>Mycobacteriales</taxon>
        <taxon>Nocardiaceae</taxon>
        <taxon>Williamsia</taxon>
    </lineage>
</organism>
<dbReference type="PANTHER" id="PTHR42794">
    <property type="entry name" value="HEMIN IMPORT ATP-BINDING PROTEIN HMUV"/>
    <property type="match status" value="1"/>
</dbReference>
<dbReference type="GO" id="GO:0005524">
    <property type="term" value="F:ATP binding"/>
    <property type="evidence" value="ECO:0007669"/>
    <property type="project" value="UniProtKB-KW"/>
</dbReference>
<dbReference type="InterPro" id="IPR027417">
    <property type="entry name" value="P-loop_NTPase"/>
</dbReference>
<keyword evidence="2" id="KW-0547">Nucleotide-binding</keyword>
<dbReference type="CDD" id="cd03214">
    <property type="entry name" value="ABC_Iron-Siderophores_B12_Hemin"/>
    <property type="match status" value="1"/>
</dbReference>
<dbReference type="AlphaFoldDB" id="A0AAU4K681"/>
<dbReference type="PROSITE" id="PS00211">
    <property type="entry name" value="ABC_TRANSPORTER_1"/>
    <property type="match status" value="1"/>
</dbReference>
<dbReference type="GO" id="GO:0016887">
    <property type="term" value="F:ATP hydrolysis activity"/>
    <property type="evidence" value="ECO:0007669"/>
    <property type="project" value="InterPro"/>
</dbReference>
<accession>A0AAU4K681</accession>
<protein>
    <submittedName>
        <fullName evidence="6">Heme ABC transporter ATP-binding protein</fullName>
    </submittedName>
</protein>
<dbReference type="PROSITE" id="PS50893">
    <property type="entry name" value="ABC_TRANSPORTER_2"/>
    <property type="match status" value="1"/>
</dbReference>
<dbReference type="KEGG" id="whr:OG579_07295"/>
<dbReference type="InterPro" id="IPR003593">
    <property type="entry name" value="AAA+_ATPase"/>
</dbReference>
<dbReference type="Gene3D" id="3.40.50.300">
    <property type="entry name" value="P-loop containing nucleotide triphosphate hydrolases"/>
    <property type="match status" value="1"/>
</dbReference>
<keyword evidence="4" id="KW-1278">Translocase</keyword>
<dbReference type="FunFam" id="3.40.50.300:FF:000134">
    <property type="entry name" value="Iron-enterobactin ABC transporter ATP-binding protein"/>
    <property type="match status" value="1"/>
</dbReference>
<feature type="domain" description="ABC transporter" evidence="5">
    <location>
        <begin position="12"/>
        <end position="245"/>
    </location>
</feature>
<evidence type="ECO:0000259" key="5">
    <source>
        <dbReference type="PROSITE" id="PS50893"/>
    </source>
</evidence>
<evidence type="ECO:0000313" key="6">
    <source>
        <dbReference type="EMBL" id="WUM21576.1"/>
    </source>
</evidence>
<reference evidence="6 7" key="1">
    <citation type="submission" date="2022-10" db="EMBL/GenBank/DDBJ databases">
        <title>The complete genomes of actinobacterial strains from the NBC collection.</title>
        <authorList>
            <person name="Joergensen T.S."/>
            <person name="Alvarez Arevalo M."/>
            <person name="Sterndorff E.B."/>
            <person name="Faurdal D."/>
            <person name="Vuksanovic O."/>
            <person name="Mourched A.-S."/>
            <person name="Charusanti P."/>
            <person name="Shaw S."/>
            <person name="Blin K."/>
            <person name="Weber T."/>
        </authorList>
    </citation>
    <scope>NUCLEOTIDE SEQUENCE [LARGE SCALE GENOMIC DNA]</scope>
    <source>
        <strain evidence="6 7">NBC_00319</strain>
    </source>
</reference>
<proteinExistence type="predicted"/>
<dbReference type="SMART" id="SM00382">
    <property type="entry name" value="AAA"/>
    <property type="match status" value="1"/>
</dbReference>
<dbReference type="InterPro" id="IPR003439">
    <property type="entry name" value="ABC_transporter-like_ATP-bd"/>
</dbReference>
<evidence type="ECO:0000256" key="3">
    <source>
        <dbReference type="ARBA" id="ARBA00022840"/>
    </source>
</evidence>
<name>A0AAU4K681_9NOCA</name>
<dbReference type="Pfam" id="PF00005">
    <property type="entry name" value="ABC_tran"/>
    <property type="match status" value="1"/>
</dbReference>
<evidence type="ECO:0000256" key="2">
    <source>
        <dbReference type="ARBA" id="ARBA00022741"/>
    </source>
</evidence>
<keyword evidence="1" id="KW-0813">Transport</keyword>
<gene>
    <name evidence="6" type="ORF">OG579_07295</name>
</gene>
<dbReference type="EMBL" id="CP108021">
    <property type="protein sequence ID" value="WUM21576.1"/>
    <property type="molecule type" value="Genomic_DNA"/>
</dbReference>
<keyword evidence="7" id="KW-1185">Reference proteome</keyword>
<sequence length="265" mass="27580">MTGAAAAVRPLISAESVSVSRAGRQVLHGVDLAVGAGEVLCIVGPNGAGKSTLLSALAGSVDLDAGHVALQGDPIERLSTLEQARRRAVLPQDHVVGGSFSCREVVQMARHPWNRTPANADDETAVAEAMAQCDVVDFADRPFATLSGGERARVALARVLAQQTPVLLLDEPTAALDPHFQETVMALVTARAARGDAVVAVVHDLTMAAAYSDTVVVIADGQVVASGPPRTTLTAELLTTTYGLPMTVSLLDDQQVILPHRPPKP</sequence>
<evidence type="ECO:0000313" key="7">
    <source>
        <dbReference type="Proteomes" id="UP001432128"/>
    </source>
</evidence>
<evidence type="ECO:0000256" key="4">
    <source>
        <dbReference type="ARBA" id="ARBA00022967"/>
    </source>
</evidence>
<dbReference type="RefSeq" id="WP_328858601.1">
    <property type="nucleotide sequence ID" value="NZ_CP108021.1"/>
</dbReference>
<keyword evidence="3 6" id="KW-0067">ATP-binding</keyword>
<evidence type="ECO:0000256" key="1">
    <source>
        <dbReference type="ARBA" id="ARBA00022448"/>
    </source>
</evidence>
<dbReference type="InterPro" id="IPR017871">
    <property type="entry name" value="ABC_transporter-like_CS"/>
</dbReference>
<dbReference type="NCBIfam" id="NF010068">
    <property type="entry name" value="PRK13548.1"/>
    <property type="match status" value="1"/>
</dbReference>
<dbReference type="SUPFAM" id="SSF52540">
    <property type="entry name" value="P-loop containing nucleoside triphosphate hydrolases"/>
    <property type="match status" value="1"/>
</dbReference>
<dbReference type="PANTHER" id="PTHR42794:SF1">
    <property type="entry name" value="HEMIN IMPORT ATP-BINDING PROTEIN HMUV"/>
    <property type="match status" value="1"/>
</dbReference>